<evidence type="ECO:0000256" key="6">
    <source>
        <dbReference type="ARBA" id="ARBA00047806"/>
    </source>
</evidence>
<feature type="signal peptide" evidence="8">
    <location>
        <begin position="1"/>
        <end position="17"/>
    </location>
</feature>
<dbReference type="NCBIfam" id="TIGR00401">
    <property type="entry name" value="msrA"/>
    <property type="match status" value="1"/>
</dbReference>
<proteinExistence type="inferred from homology"/>
<evidence type="ECO:0000256" key="7">
    <source>
        <dbReference type="ARBA" id="ARBA00048782"/>
    </source>
</evidence>
<dbReference type="EMBL" id="HBEP01025469">
    <property type="protein sequence ID" value="CAD8497585.1"/>
    <property type="molecule type" value="Transcribed_RNA"/>
</dbReference>
<evidence type="ECO:0000256" key="4">
    <source>
        <dbReference type="ARBA" id="ARBA00030273"/>
    </source>
</evidence>
<dbReference type="HAMAP" id="MF_01401">
    <property type="entry name" value="MsrA"/>
    <property type="match status" value="1"/>
</dbReference>
<dbReference type="AlphaFoldDB" id="A0A7S0EY97"/>
<dbReference type="PANTHER" id="PTHR42799">
    <property type="entry name" value="MITOCHONDRIAL PEPTIDE METHIONINE SULFOXIDE REDUCTASE"/>
    <property type="match status" value="1"/>
</dbReference>
<evidence type="ECO:0000259" key="9">
    <source>
        <dbReference type="Pfam" id="PF01625"/>
    </source>
</evidence>
<feature type="chain" id="PRO_5031043808" description="peptide-methionine (S)-S-oxide reductase" evidence="8">
    <location>
        <begin position="18"/>
        <end position="216"/>
    </location>
</feature>
<evidence type="ECO:0000313" key="10">
    <source>
        <dbReference type="EMBL" id="CAD8497585.1"/>
    </source>
</evidence>
<sequence>MRGSMLPLLLLVAAAHAWPRDDSLYAEEERVLFAGGCFWSVELAFQRVPGVIHTAVGYAGGHTLSPVTYEAVVTGTTGHAETVEVIYDPQRVSFERLVDLFWQLHDPTSLNQQGGDAGTQYRSAIWYTSEAQRAGVAASLAKLPADVKRRVVTQVSSATAKGFQWEAAEGYHQQYLQKGGQEATTGSLKPIQCYGNRGPIKKMDKPGIRAILKGEL</sequence>
<dbReference type="EC" id="1.8.4.11" evidence="2"/>
<comment type="similarity">
    <text evidence="1">Belongs to the MsrA Met sulfoxide reductase family.</text>
</comment>
<reference evidence="10" key="1">
    <citation type="submission" date="2021-01" db="EMBL/GenBank/DDBJ databases">
        <authorList>
            <person name="Corre E."/>
            <person name="Pelletier E."/>
            <person name="Niang G."/>
            <person name="Scheremetjew M."/>
            <person name="Finn R."/>
            <person name="Kale V."/>
            <person name="Holt S."/>
            <person name="Cochrane G."/>
            <person name="Meng A."/>
            <person name="Brown T."/>
            <person name="Cohen L."/>
        </authorList>
    </citation>
    <scope>NUCLEOTIDE SEQUENCE</scope>
    <source>
        <strain evidence="10">CCMP1374</strain>
    </source>
</reference>
<keyword evidence="8" id="KW-0732">Signal</keyword>
<gene>
    <name evidence="10" type="ORF">PANT1444_LOCUS14489</name>
</gene>
<dbReference type="GO" id="GO:0005737">
    <property type="term" value="C:cytoplasm"/>
    <property type="evidence" value="ECO:0007669"/>
    <property type="project" value="TreeGrafter"/>
</dbReference>
<organism evidence="10">
    <name type="scientific">Phaeocystis antarctica</name>
    <dbReference type="NCBI Taxonomy" id="33657"/>
    <lineage>
        <taxon>Eukaryota</taxon>
        <taxon>Haptista</taxon>
        <taxon>Haptophyta</taxon>
        <taxon>Prymnesiophyceae</taxon>
        <taxon>Phaeocystales</taxon>
        <taxon>Phaeocystaceae</taxon>
        <taxon>Phaeocystis</taxon>
    </lineage>
</organism>
<dbReference type="PANTHER" id="PTHR42799:SF2">
    <property type="entry name" value="MITOCHONDRIAL PEPTIDE METHIONINE SULFOXIDE REDUCTASE"/>
    <property type="match status" value="1"/>
</dbReference>
<protein>
    <recommendedName>
        <fullName evidence="2">peptide-methionine (S)-S-oxide reductase</fullName>
        <ecNumber evidence="2">1.8.4.11</ecNumber>
    </recommendedName>
    <alternativeName>
        <fullName evidence="5">Peptide-methionine (S)-S-oxide reductase</fullName>
    </alternativeName>
    <alternativeName>
        <fullName evidence="4">Protein-methionine-S-oxide reductase</fullName>
    </alternativeName>
</protein>
<name>A0A7S0EY97_9EUKA</name>
<evidence type="ECO:0000256" key="5">
    <source>
        <dbReference type="ARBA" id="ARBA00030643"/>
    </source>
</evidence>
<feature type="domain" description="Peptide methionine sulphoxide reductase MsrA" evidence="9">
    <location>
        <begin position="31"/>
        <end position="181"/>
    </location>
</feature>
<dbReference type="Pfam" id="PF01625">
    <property type="entry name" value="PMSR"/>
    <property type="match status" value="1"/>
</dbReference>
<dbReference type="Gene3D" id="3.30.1060.10">
    <property type="entry name" value="Peptide methionine sulphoxide reductase MsrA"/>
    <property type="match status" value="1"/>
</dbReference>
<accession>A0A7S0EY97</accession>
<keyword evidence="3" id="KW-0560">Oxidoreductase</keyword>
<comment type="catalytic activity">
    <reaction evidence="7">
        <text>[thioredoxin]-disulfide + L-methionine + H2O = L-methionine (S)-S-oxide + [thioredoxin]-dithiol</text>
        <dbReference type="Rhea" id="RHEA:19993"/>
        <dbReference type="Rhea" id="RHEA-COMP:10698"/>
        <dbReference type="Rhea" id="RHEA-COMP:10700"/>
        <dbReference type="ChEBI" id="CHEBI:15377"/>
        <dbReference type="ChEBI" id="CHEBI:29950"/>
        <dbReference type="ChEBI" id="CHEBI:50058"/>
        <dbReference type="ChEBI" id="CHEBI:57844"/>
        <dbReference type="ChEBI" id="CHEBI:58772"/>
        <dbReference type="EC" id="1.8.4.11"/>
    </reaction>
</comment>
<dbReference type="GO" id="GO:0008113">
    <property type="term" value="F:peptide-methionine (S)-S-oxide reductase activity"/>
    <property type="evidence" value="ECO:0007669"/>
    <property type="project" value="UniProtKB-EC"/>
</dbReference>
<dbReference type="SUPFAM" id="SSF55068">
    <property type="entry name" value="Peptide methionine sulfoxide reductase"/>
    <property type="match status" value="1"/>
</dbReference>
<evidence type="ECO:0000256" key="3">
    <source>
        <dbReference type="ARBA" id="ARBA00023002"/>
    </source>
</evidence>
<comment type="catalytic activity">
    <reaction evidence="6">
        <text>L-methionyl-[protein] + [thioredoxin]-disulfide + H2O = L-methionyl-(S)-S-oxide-[protein] + [thioredoxin]-dithiol</text>
        <dbReference type="Rhea" id="RHEA:14217"/>
        <dbReference type="Rhea" id="RHEA-COMP:10698"/>
        <dbReference type="Rhea" id="RHEA-COMP:10700"/>
        <dbReference type="Rhea" id="RHEA-COMP:12313"/>
        <dbReference type="Rhea" id="RHEA-COMP:12315"/>
        <dbReference type="ChEBI" id="CHEBI:15377"/>
        <dbReference type="ChEBI" id="CHEBI:16044"/>
        <dbReference type="ChEBI" id="CHEBI:29950"/>
        <dbReference type="ChEBI" id="CHEBI:44120"/>
        <dbReference type="ChEBI" id="CHEBI:50058"/>
        <dbReference type="EC" id="1.8.4.11"/>
    </reaction>
</comment>
<dbReference type="InterPro" id="IPR036509">
    <property type="entry name" value="Met_Sox_Rdtase_MsrA_sf"/>
</dbReference>
<evidence type="ECO:0000256" key="1">
    <source>
        <dbReference type="ARBA" id="ARBA00005591"/>
    </source>
</evidence>
<evidence type="ECO:0000256" key="8">
    <source>
        <dbReference type="SAM" id="SignalP"/>
    </source>
</evidence>
<dbReference type="InterPro" id="IPR050162">
    <property type="entry name" value="MsrA_MetSO_reductase"/>
</dbReference>
<evidence type="ECO:0000256" key="2">
    <source>
        <dbReference type="ARBA" id="ARBA00012502"/>
    </source>
</evidence>
<dbReference type="GO" id="GO:0034599">
    <property type="term" value="P:cellular response to oxidative stress"/>
    <property type="evidence" value="ECO:0007669"/>
    <property type="project" value="TreeGrafter"/>
</dbReference>
<dbReference type="InterPro" id="IPR002569">
    <property type="entry name" value="Met_Sox_Rdtase_MsrA_dom"/>
</dbReference>